<dbReference type="AlphaFoldDB" id="A0AAN6N0H5"/>
<dbReference type="EMBL" id="MU853869">
    <property type="protein sequence ID" value="KAK3936901.1"/>
    <property type="molecule type" value="Genomic_DNA"/>
</dbReference>
<keyword evidence="1" id="KW-1133">Transmembrane helix</keyword>
<accession>A0AAN6N0H5</accession>
<keyword evidence="3" id="KW-1185">Reference proteome</keyword>
<dbReference type="PANTHER" id="PTHR42077">
    <property type="entry name" value="YALI0F30239P"/>
    <property type="match status" value="1"/>
</dbReference>
<name>A0AAN6N0H5_9PEZI</name>
<comment type="caution">
    <text evidence="2">The sequence shown here is derived from an EMBL/GenBank/DDBJ whole genome shotgun (WGS) entry which is preliminary data.</text>
</comment>
<evidence type="ECO:0000256" key="1">
    <source>
        <dbReference type="SAM" id="Phobius"/>
    </source>
</evidence>
<evidence type="ECO:0000313" key="3">
    <source>
        <dbReference type="Proteomes" id="UP001303473"/>
    </source>
</evidence>
<evidence type="ECO:0000313" key="2">
    <source>
        <dbReference type="EMBL" id="KAK3936901.1"/>
    </source>
</evidence>
<keyword evidence="1" id="KW-0812">Transmembrane</keyword>
<dbReference type="PANTHER" id="PTHR42077:SF1">
    <property type="entry name" value="YALI0F30239P"/>
    <property type="match status" value="1"/>
</dbReference>
<keyword evidence="1" id="KW-0472">Membrane</keyword>
<proteinExistence type="predicted"/>
<dbReference type="Proteomes" id="UP001303473">
    <property type="component" value="Unassembled WGS sequence"/>
</dbReference>
<feature type="transmembrane region" description="Helical" evidence="1">
    <location>
        <begin position="12"/>
        <end position="30"/>
    </location>
</feature>
<organism evidence="2 3">
    <name type="scientific">Diplogelasinospora grovesii</name>
    <dbReference type="NCBI Taxonomy" id="303347"/>
    <lineage>
        <taxon>Eukaryota</taxon>
        <taxon>Fungi</taxon>
        <taxon>Dikarya</taxon>
        <taxon>Ascomycota</taxon>
        <taxon>Pezizomycotina</taxon>
        <taxon>Sordariomycetes</taxon>
        <taxon>Sordariomycetidae</taxon>
        <taxon>Sordariales</taxon>
        <taxon>Diplogelasinosporaceae</taxon>
        <taxon>Diplogelasinospora</taxon>
    </lineage>
</organism>
<gene>
    <name evidence="2" type="ORF">QBC46DRAFT_366595</name>
</gene>
<reference evidence="3" key="1">
    <citation type="journal article" date="2023" name="Mol. Phylogenet. Evol.">
        <title>Genome-scale phylogeny and comparative genomics of the fungal order Sordariales.</title>
        <authorList>
            <person name="Hensen N."/>
            <person name="Bonometti L."/>
            <person name="Westerberg I."/>
            <person name="Brannstrom I.O."/>
            <person name="Guillou S."/>
            <person name="Cros-Aarteil S."/>
            <person name="Calhoun S."/>
            <person name="Haridas S."/>
            <person name="Kuo A."/>
            <person name="Mondo S."/>
            <person name="Pangilinan J."/>
            <person name="Riley R."/>
            <person name="LaButti K."/>
            <person name="Andreopoulos B."/>
            <person name="Lipzen A."/>
            <person name="Chen C."/>
            <person name="Yan M."/>
            <person name="Daum C."/>
            <person name="Ng V."/>
            <person name="Clum A."/>
            <person name="Steindorff A."/>
            <person name="Ohm R.A."/>
            <person name="Martin F."/>
            <person name="Silar P."/>
            <person name="Natvig D.O."/>
            <person name="Lalanne C."/>
            <person name="Gautier V."/>
            <person name="Ament-Velasquez S.L."/>
            <person name="Kruys A."/>
            <person name="Hutchinson M.I."/>
            <person name="Powell A.J."/>
            <person name="Barry K."/>
            <person name="Miller A.N."/>
            <person name="Grigoriev I.V."/>
            <person name="Debuchy R."/>
            <person name="Gladieux P."/>
            <person name="Hiltunen Thoren M."/>
            <person name="Johannesson H."/>
        </authorList>
    </citation>
    <scope>NUCLEOTIDE SEQUENCE [LARGE SCALE GENOMIC DNA]</scope>
    <source>
        <strain evidence="3">CBS 340.73</strain>
    </source>
</reference>
<sequence length="97" mass="10951">MAKAPPSGFSQVLPLIVTLLFLGGLGWVIYQIYLSIQKIQEQAGKQMGNKNVVFTKEGLRVNVKQVKDEDYVDRTQSYFVKAWNLGSGSQESEKQKR</sequence>
<protein>
    <submittedName>
        <fullName evidence="2">Uncharacterized protein</fullName>
    </submittedName>
</protein>